<dbReference type="EMBL" id="AFQD01000414">
    <property type="protein sequence ID" value="EGQ78774.1"/>
    <property type="molecule type" value="Genomic_DNA"/>
</dbReference>
<dbReference type="Proteomes" id="UP000005392">
    <property type="component" value="Unassembled WGS sequence"/>
</dbReference>
<organism evidence="1 2">
    <name type="scientific">Fusobacterium animalis ATCC 51191</name>
    <dbReference type="NCBI Taxonomy" id="997347"/>
    <lineage>
        <taxon>Bacteria</taxon>
        <taxon>Fusobacteriati</taxon>
        <taxon>Fusobacteriota</taxon>
        <taxon>Fusobacteriia</taxon>
        <taxon>Fusobacteriales</taxon>
        <taxon>Fusobacteriaceae</taxon>
        <taxon>Fusobacterium</taxon>
    </lineage>
</organism>
<dbReference type="AlphaFoldDB" id="F9EQJ3"/>
<evidence type="ECO:0000313" key="2">
    <source>
        <dbReference type="Proteomes" id="UP000005392"/>
    </source>
</evidence>
<name>F9EQJ3_9FUSO</name>
<protein>
    <submittedName>
        <fullName evidence="1">Uncharacterized protein</fullName>
    </submittedName>
</protein>
<evidence type="ECO:0000313" key="1">
    <source>
        <dbReference type="EMBL" id="EGQ78774.1"/>
    </source>
</evidence>
<dbReference type="HOGENOM" id="CLU_2699360_0_0_0"/>
<sequence length="73" mass="8786">MIDFSKFLKENLNGIFTTVEDGKPKSRAFQFYLQMERKYIFVQKITKQFSDKSKKILMFLFVVIKQISLMYCL</sequence>
<dbReference type="Gene3D" id="2.30.110.10">
    <property type="entry name" value="Electron Transport, Fmn-binding Protein, Chain A"/>
    <property type="match status" value="1"/>
</dbReference>
<comment type="caution">
    <text evidence="1">The sequence shown here is derived from an EMBL/GenBank/DDBJ whole genome shotgun (WGS) entry which is preliminary data.</text>
</comment>
<reference evidence="1 2" key="1">
    <citation type="submission" date="2011-05" db="EMBL/GenBank/DDBJ databases">
        <authorList>
            <person name="Muzny D."/>
            <person name="Qin X."/>
            <person name="Deng J."/>
            <person name="Jiang H."/>
            <person name="Liu Y."/>
            <person name="Qu J."/>
            <person name="Song X.-Z."/>
            <person name="Zhang L."/>
            <person name="Thornton R."/>
            <person name="Coyle M."/>
            <person name="Francisco L."/>
            <person name="Jackson L."/>
            <person name="Javaid M."/>
            <person name="Korchina V."/>
            <person name="Kovar C."/>
            <person name="Mata R."/>
            <person name="Mathew T."/>
            <person name="Ngo R."/>
            <person name="Nguyen L."/>
            <person name="Nguyen N."/>
            <person name="Okwuonu G."/>
            <person name="Ongeri F."/>
            <person name="Pham C."/>
            <person name="Simmons D."/>
            <person name="Wilczek-Boney K."/>
            <person name="Hale W."/>
            <person name="Jakkamsetti A."/>
            <person name="Pham P."/>
            <person name="Ruth R."/>
            <person name="San Lucas F."/>
            <person name="Warren J."/>
            <person name="Zhang J."/>
            <person name="Zhao Z."/>
            <person name="Zhou C."/>
            <person name="Zhu D."/>
            <person name="Lee S."/>
            <person name="Bess C."/>
            <person name="Blankenburg K."/>
            <person name="Forbes L."/>
            <person name="Fu Q."/>
            <person name="Gubbala S."/>
            <person name="Hirani K."/>
            <person name="Jayaseelan J.C."/>
            <person name="Lara F."/>
            <person name="Munidasa M."/>
            <person name="Palculict T."/>
            <person name="Patil S."/>
            <person name="Pu L.-L."/>
            <person name="Saada N."/>
            <person name="Tang L."/>
            <person name="Weissenberger G."/>
            <person name="Zhu Y."/>
            <person name="Hemphill L."/>
            <person name="Shang Y."/>
            <person name="Youmans B."/>
            <person name="Ayvaz T."/>
            <person name="Ross M."/>
            <person name="Santibanez J."/>
            <person name="Aqrawi P."/>
            <person name="Gross S."/>
            <person name="Joshi V."/>
            <person name="Fowler G."/>
            <person name="Nazareth L."/>
            <person name="Reid J."/>
            <person name="Worley K."/>
            <person name="Petrosino J."/>
            <person name="Highlander S."/>
            <person name="Gibbs R."/>
        </authorList>
    </citation>
    <scope>NUCLEOTIDE SEQUENCE [LARGE SCALE GENOMIC DNA]</scope>
    <source>
        <strain evidence="1 2">ATCC 51191</strain>
    </source>
</reference>
<proteinExistence type="predicted"/>
<keyword evidence="2" id="KW-1185">Reference proteome</keyword>
<accession>F9EQJ3</accession>
<dbReference type="InterPro" id="IPR012349">
    <property type="entry name" value="Split_barrel_FMN-bd"/>
</dbReference>
<gene>
    <name evidence="1" type="ORF">HMPREF9094_2198</name>
</gene>